<accession>A0A7G9FJ68</accession>
<organism evidence="7 8">
    <name type="scientific">Wujia chipingensis</name>
    <dbReference type="NCBI Taxonomy" id="2763670"/>
    <lineage>
        <taxon>Bacteria</taxon>
        <taxon>Bacillati</taxon>
        <taxon>Bacillota</taxon>
        <taxon>Clostridia</taxon>
        <taxon>Lachnospirales</taxon>
        <taxon>Lachnospiraceae</taxon>
        <taxon>Wujia</taxon>
    </lineage>
</organism>
<evidence type="ECO:0000256" key="2">
    <source>
        <dbReference type="ARBA" id="ARBA00009677"/>
    </source>
</evidence>
<dbReference type="PANTHER" id="PTHR30435:SF12">
    <property type="entry name" value="FLAGELLAR BASAL BODY ROD PROTEIN FLGB"/>
    <property type="match status" value="1"/>
</dbReference>
<keyword evidence="7" id="KW-0966">Cell projection</keyword>
<comment type="subcellular location">
    <subcellularLocation>
        <location evidence="1 6">Bacterial flagellum basal body</location>
    </subcellularLocation>
</comment>
<comment type="similarity">
    <text evidence="2 6">Belongs to the flagella basal body rod proteins family.</text>
</comment>
<dbReference type="PROSITE" id="PS00588">
    <property type="entry name" value="FLAGELLA_BB_ROD"/>
    <property type="match status" value="1"/>
</dbReference>
<dbReference type="Proteomes" id="UP000515819">
    <property type="component" value="Chromosome"/>
</dbReference>
<keyword evidence="8" id="KW-1185">Reference proteome</keyword>
<dbReference type="PANTHER" id="PTHR30435">
    <property type="entry name" value="FLAGELLAR PROTEIN"/>
    <property type="match status" value="1"/>
</dbReference>
<dbReference type="KEGG" id="wcp:H9Q76_07465"/>
<name>A0A7G9FJ68_9FIRM</name>
<dbReference type="GO" id="GO:0071978">
    <property type="term" value="P:bacterial-type flagellum-dependent swarming motility"/>
    <property type="evidence" value="ECO:0007669"/>
    <property type="project" value="TreeGrafter"/>
</dbReference>
<evidence type="ECO:0000256" key="6">
    <source>
        <dbReference type="PIRNR" id="PIRNR002889"/>
    </source>
</evidence>
<dbReference type="AlphaFoldDB" id="A0A7G9FJ68"/>
<proteinExistence type="inferred from homology"/>
<dbReference type="PIRSF" id="PIRSF002889">
    <property type="entry name" value="Rod_FlgB"/>
    <property type="match status" value="1"/>
</dbReference>
<evidence type="ECO:0000256" key="3">
    <source>
        <dbReference type="ARBA" id="ARBA00014376"/>
    </source>
</evidence>
<comment type="subunit">
    <text evidence="6">The basal body constitutes a major portion of the flagellar organelle and consists of a number of rings mounted on a central rod.</text>
</comment>
<dbReference type="InterPro" id="IPR019776">
    <property type="entry name" value="Flagellar_basal_body_rod_CS"/>
</dbReference>
<evidence type="ECO:0000313" key="8">
    <source>
        <dbReference type="Proteomes" id="UP000515819"/>
    </source>
</evidence>
<evidence type="ECO:0000256" key="1">
    <source>
        <dbReference type="ARBA" id="ARBA00004117"/>
    </source>
</evidence>
<comment type="function">
    <text evidence="5 6">Structural component of flagellum, the bacterial motility apparatus. Part of the rod structure of flagellar basal body.</text>
</comment>
<dbReference type="EMBL" id="CP060632">
    <property type="protein sequence ID" value="QNL98599.1"/>
    <property type="molecule type" value="Genomic_DNA"/>
</dbReference>
<keyword evidence="7" id="KW-0969">Cilium</keyword>
<evidence type="ECO:0000256" key="4">
    <source>
        <dbReference type="ARBA" id="ARBA00023143"/>
    </source>
</evidence>
<dbReference type="GO" id="GO:0030694">
    <property type="term" value="C:bacterial-type flagellum basal body, rod"/>
    <property type="evidence" value="ECO:0007669"/>
    <property type="project" value="InterPro"/>
</dbReference>
<protein>
    <recommendedName>
        <fullName evidence="3 6">Flagellar basal body rod protein FlgB</fullName>
    </recommendedName>
</protein>
<reference evidence="7 8" key="1">
    <citation type="submission" date="2020-08" db="EMBL/GenBank/DDBJ databases">
        <authorList>
            <person name="Liu C."/>
            <person name="Sun Q."/>
        </authorList>
    </citation>
    <scope>NUCLEOTIDE SEQUENCE [LARGE SCALE GENOMIC DNA]</scope>
    <source>
        <strain evidence="7 8">NSJ-4</strain>
    </source>
</reference>
<keyword evidence="7" id="KW-0282">Flagellum</keyword>
<gene>
    <name evidence="7" type="primary">flgB</name>
    <name evidence="7" type="ORF">H9Q76_07465</name>
</gene>
<dbReference type="InterPro" id="IPR006300">
    <property type="entry name" value="FlgB"/>
</dbReference>
<dbReference type="NCBIfam" id="TIGR01396">
    <property type="entry name" value="FlgB"/>
    <property type="match status" value="1"/>
</dbReference>
<sequence length="132" mass="14722">MITSGIYNYVNILDKAADAANLRNELLTNNIANVSTPNYKRKDLDFESVLQGELAGEKNLSKAVKKANQNLETLDAQVYTDNASLSYRLDGNNVDINTEEARLAENQIKYQALVDLMNQEFARYNTVLSSGN</sequence>
<evidence type="ECO:0000313" key="7">
    <source>
        <dbReference type="EMBL" id="QNL98599.1"/>
    </source>
</evidence>
<evidence type="ECO:0000256" key="5">
    <source>
        <dbReference type="ARBA" id="ARBA00024934"/>
    </source>
</evidence>
<dbReference type="RefSeq" id="WP_021985357.1">
    <property type="nucleotide sequence ID" value="NZ_CP060632.1"/>
</dbReference>
<keyword evidence="4 6" id="KW-0975">Bacterial flagellum</keyword>